<reference evidence="3" key="2">
    <citation type="submission" date="2016-02" db="EMBL/GenBank/DDBJ databases">
        <title>Draft genome sequence of five rapidly growing Mycobacterium species.</title>
        <authorList>
            <person name="Katahira K."/>
            <person name="Gotou Y."/>
            <person name="Iida K."/>
            <person name="Ogura Y."/>
            <person name="Hayashi T."/>
        </authorList>
    </citation>
    <scope>NUCLEOTIDE SEQUENCE [LARGE SCALE GENOMIC DNA]</scope>
    <source>
        <strain evidence="3">JCM15654</strain>
    </source>
</reference>
<comment type="caution">
    <text evidence="2">The sequence shown here is derived from an EMBL/GenBank/DDBJ whole genome shotgun (WGS) entry which is preliminary data.</text>
</comment>
<evidence type="ECO:0000256" key="1">
    <source>
        <dbReference type="SAM" id="MobiDB-lite"/>
    </source>
</evidence>
<dbReference type="RefSeq" id="WP_062829243.1">
    <property type="nucleotide sequence ID" value="NZ_BCSX01000024.1"/>
</dbReference>
<name>A0A100VZ55_9MYCO</name>
<dbReference type="OrthoDB" id="5182325at2"/>
<sequence length="368" mass="42006">MNDKRRARRAKQVRRDARRAKKRDVQNATLSDFVRRALVRGHPVYLLDLASRVFRVVQQDAGRLNNILTHLIGDRNRETTALLAVLAELLEDEPAAQLRCREELGRRDEHVPQWIPALSHVDVYRAVRRSDVLGDADIIVLGARIDGEDELTVVVWIDHTTLSGIAEAGVVPKPIDKFLARVAELSIDTDVVEMSLADARAWIQNALAKLTFAPETERWPLYRALVQWLVRRLPEGGEHRWQAADWPEIEELCDRFFAMDSAAPFTDQGHRELLLELLEDDRDPLRWSATRVEQAIGTAHHYDYDRIPLEVALDAPDLLRAFIPFAHAQSGIRDELTSRVLAVIDALRSSYKRQVLKEADYWGYLDAG</sequence>
<keyword evidence="3" id="KW-1185">Reference proteome</keyword>
<evidence type="ECO:0000313" key="3">
    <source>
        <dbReference type="Proteomes" id="UP000069620"/>
    </source>
</evidence>
<reference evidence="3" key="1">
    <citation type="journal article" date="2016" name="Genome Announc.">
        <title>Draft Genome Sequences of Five Rapidly Growing Mycobacterium Species, M. thermoresistibile, M. fortuitum subsp. acetamidolyticum, M. canariasense, M. brisbanense, and M. novocastrense.</title>
        <authorList>
            <person name="Katahira K."/>
            <person name="Ogura Y."/>
            <person name="Gotoh Y."/>
            <person name="Hayashi T."/>
        </authorList>
    </citation>
    <scope>NUCLEOTIDE SEQUENCE [LARGE SCALE GENOMIC DNA]</scope>
    <source>
        <strain evidence="3">JCM15654</strain>
    </source>
</reference>
<evidence type="ECO:0000313" key="2">
    <source>
        <dbReference type="EMBL" id="GAS88707.1"/>
    </source>
</evidence>
<feature type="region of interest" description="Disordered" evidence="1">
    <location>
        <begin position="1"/>
        <end position="21"/>
    </location>
</feature>
<dbReference type="EMBL" id="BCSX01000024">
    <property type="protein sequence ID" value="GAS88707.1"/>
    <property type="molecule type" value="Genomic_DNA"/>
</dbReference>
<gene>
    <name evidence="2" type="ORF">RMCB_2803</name>
</gene>
<accession>A0A100VZ55</accession>
<organism evidence="2 3">
    <name type="scientific">Mycolicibacterium brisbanense</name>
    <dbReference type="NCBI Taxonomy" id="146020"/>
    <lineage>
        <taxon>Bacteria</taxon>
        <taxon>Bacillati</taxon>
        <taxon>Actinomycetota</taxon>
        <taxon>Actinomycetes</taxon>
        <taxon>Mycobacteriales</taxon>
        <taxon>Mycobacteriaceae</taxon>
        <taxon>Mycolicibacterium</taxon>
    </lineage>
</organism>
<proteinExistence type="predicted"/>
<dbReference type="STRING" id="146020.RMCB_2803"/>
<protein>
    <submittedName>
        <fullName evidence="2">Uncharacterized protein</fullName>
    </submittedName>
</protein>
<dbReference type="AlphaFoldDB" id="A0A100VZ55"/>
<dbReference type="Proteomes" id="UP000069620">
    <property type="component" value="Unassembled WGS sequence"/>
</dbReference>